<comment type="caution">
    <text evidence="1">The sequence shown here is derived from an EMBL/GenBank/DDBJ whole genome shotgun (WGS) entry which is preliminary data.</text>
</comment>
<sequence>MMTHNPEDFDWEGLDGAVFNARYHNATHHVFTREEFENEKYVLDSSHGGENGSMDAERYRRLMWKSGRDVVVLTNNDVFELADIEDELEVIDSPSSV</sequence>
<gene>
    <name evidence="1" type="ORF">LptCag_1511</name>
</gene>
<evidence type="ECO:0000313" key="2">
    <source>
        <dbReference type="Proteomes" id="UP000029452"/>
    </source>
</evidence>
<dbReference type="EMBL" id="JPGK01000005">
    <property type="protein sequence ID" value="KGA93801.1"/>
    <property type="molecule type" value="Genomic_DNA"/>
</dbReference>
<protein>
    <submittedName>
        <fullName evidence="1">Uncharacterized protein</fullName>
    </submittedName>
</protein>
<evidence type="ECO:0000313" key="1">
    <source>
        <dbReference type="EMBL" id="KGA93801.1"/>
    </source>
</evidence>
<dbReference type="PATRIC" id="fig|178606.4.peg.1515"/>
<organism evidence="1 2">
    <name type="scientific">Leptospirillum ferriphilum</name>
    <dbReference type="NCBI Taxonomy" id="178606"/>
    <lineage>
        <taxon>Bacteria</taxon>
        <taxon>Pseudomonadati</taxon>
        <taxon>Nitrospirota</taxon>
        <taxon>Nitrospiria</taxon>
        <taxon>Nitrospirales</taxon>
        <taxon>Nitrospiraceae</taxon>
        <taxon>Leptospirillum</taxon>
    </lineage>
</organism>
<name>A0A094YKP3_9BACT</name>
<accession>A0A094YKP3</accession>
<dbReference type="AlphaFoldDB" id="A0A094YKP3"/>
<dbReference type="Proteomes" id="UP000029452">
    <property type="component" value="Unassembled WGS sequence"/>
</dbReference>
<proteinExistence type="predicted"/>
<reference evidence="1 2" key="1">
    <citation type="submission" date="2014-06" db="EMBL/GenBank/DDBJ databases">
        <title>Draft genome sequence of iron oxidizing acidophile Leptospirillum ferriphilum DSM14647.</title>
        <authorList>
            <person name="Cardenas J.P."/>
            <person name="Lazcano M."/>
            <person name="Ossandon F.J."/>
            <person name="Corbett M."/>
            <person name="Holmes D.S."/>
            <person name="Watkin E."/>
        </authorList>
    </citation>
    <scope>NUCLEOTIDE SEQUENCE [LARGE SCALE GENOMIC DNA]</scope>
    <source>
        <strain evidence="1 2">DSM 14647</strain>
    </source>
</reference>
<dbReference type="RefSeq" id="WP_036082462.1">
    <property type="nucleotide sequence ID" value="NZ_JPGK01000005.1"/>
</dbReference>